<comment type="caution">
    <text evidence="1">The sequence shown here is derived from an EMBL/GenBank/DDBJ whole genome shotgun (WGS) entry which is preliminary data.</text>
</comment>
<dbReference type="Pfam" id="PF08820">
    <property type="entry name" value="DUF1803"/>
    <property type="match status" value="1"/>
</dbReference>
<evidence type="ECO:0008006" key="3">
    <source>
        <dbReference type="Google" id="ProtNLM"/>
    </source>
</evidence>
<reference evidence="1 2" key="1">
    <citation type="submission" date="2017-02" db="EMBL/GenBank/DDBJ databases">
        <title>Vagococcus cremeus sp. nov., isolated from the small intestine of a marten, Martes flavigula.</title>
        <authorList>
            <person name="Tak E.J."/>
            <person name="Bae J.-W."/>
        </authorList>
    </citation>
    <scope>NUCLEOTIDE SEQUENCE [LARGE SCALE GENOMIC DNA]</scope>
    <source>
        <strain evidence="1 2">D7T301</strain>
    </source>
</reference>
<dbReference type="AlphaFoldDB" id="A0A1V4DKG6"/>
<accession>A0A1V4DKG6</accession>
<evidence type="ECO:0000313" key="2">
    <source>
        <dbReference type="Proteomes" id="UP000189970"/>
    </source>
</evidence>
<gene>
    <name evidence="1" type="ORF">BW731_11420</name>
</gene>
<proteinExistence type="predicted"/>
<dbReference type="Proteomes" id="UP000189970">
    <property type="component" value="Unassembled WGS sequence"/>
</dbReference>
<dbReference type="EMBL" id="MVAB01000001">
    <property type="protein sequence ID" value="OPF88730.1"/>
    <property type="molecule type" value="Genomic_DNA"/>
</dbReference>
<dbReference type="InterPro" id="IPR014924">
    <property type="entry name" value="DUF1803"/>
</dbReference>
<evidence type="ECO:0000313" key="1">
    <source>
        <dbReference type="EMBL" id="OPF88730.1"/>
    </source>
</evidence>
<dbReference type="RefSeq" id="WP_079348263.1">
    <property type="nucleotide sequence ID" value="NZ_MVAB01000001.1"/>
</dbReference>
<organism evidence="1 2">
    <name type="scientific">Vagococcus martis</name>
    <dbReference type="NCBI Taxonomy" id="1768210"/>
    <lineage>
        <taxon>Bacteria</taxon>
        <taxon>Bacillati</taxon>
        <taxon>Bacillota</taxon>
        <taxon>Bacilli</taxon>
        <taxon>Lactobacillales</taxon>
        <taxon>Enterococcaceae</taxon>
        <taxon>Vagococcus</taxon>
    </lineage>
</organism>
<protein>
    <recommendedName>
        <fullName evidence="3">DUF1803 domain-containing protein</fullName>
    </recommendedName>
</protein>
<name>A0A1V4DKG6_9ENTE</name>
<keyword evidence="2" id="KW-1185">Reference proteome</keyword>
<sequence>MYRLVTLNKTPAKRQLMNDEAFAQVLNFLISESKHVTLREVKRSLPQLSEIEKKMEDWVNLGVISRHHGRYSLIGDTISKGQQAERMTMLESSFIDWLDVALEQINALKITTKERSFYLIHALVSQLECSEPSIYFIEQSPSLDDILSLPVYLQKLSGIKTDIYSYERLDELDGTHTLASYFYEQRYQVSTNSKMYMMINRLLGDVNPSYYIHYVERKLRRIKKGRQIPVASQDIFLESLLVLNYLTDNDGYYDSNLTVITDDLLNQFKTIVQPLVDGLLLNEIDLLYLVGWLKSNGLVDDESVLVGVYEFLGIKVG</sequence>